<dbReference type="Proteomes" id="UP000231878">
    <property type="component" value="Unassembled WGS sequence"/>
</dbReference>
<reference evidence="1 2" key="1">
    <citation type="submission" date="2017-11" db="EMBL/GenBank/DDBJ databases">
        <title>Molecular characterization of Burkholderia pseudomallei and closely related isolates from Vietnam.</title>
        <authorList>
            <person name="Ustinov D.V."/>
            <person name="Antonov A.S."/>
            <person name="Avdusheva E.F."/>
            <person name="Shpak I.M."/>
            <person name="Zakharova I.B."/>
            <person name="Thi L.A."/>
            <person name="Teteryatnikova N."/>
            <person name="Lopasteyskaya Y.A."/>
            <person name="Kuzyutina J.A."/>
            <person name="Ngo T.N."/>
            <person name="Victorov D.V."/>
        </authorList>
    </citation>
    <scope>NUCLEOTIDE SEQUENCE [LARGE SCALE GENOMIC DNA]</scope>
    <source>
        <strain evidence="1 2">V1512</strain>
    </source>
</reference>
<evidence type="ECO:0008006" key="3">
    <source>
        <dbReference type="Google" id="ProtNLM"/>
    </source>
</evidence>
<dbReference type="EMBL" id="PHRB01000026">
    <property type="protein sequence ID" value="PJO63933.1"/>
    <property type="molecule type" value="Genomic_DNA"/>
</dbReference>
<evidence type="ECO:0000313" key="1">
    <source>
        <dbReference type="EMBL" id="PJO63933.1"/>
    </source>
</evidence>
<protein>
    <recommendedName>
        <fullName evidence="3">Secreted protein</fullName>
    </recommendedName>
</protein>
<name>A0AAX0U5N9_BURPE</name>
<dbReference type="AlphaFoldDB" id="A0AAX0U5N9"/>
<evidence type="ECO:0000313" key="2">
    <source>
        <dbReference type="Proteomes" id="UP000231878"/>
    </source>
</evidence>
<gene>
    <name evidence="1" type="ORF">CWD88_23085</name>
</gene>
<organism evidence="1 2">
    <name type="scientific">Burkholderia pseudomallei</name>
    <name type="common">Pseudomonas pseudomallei</name>
    <dbReference type="NCBI Taxonomy" id="28450"/>
    <lineage>
        <taxon>Bacteria</taxon>
        <taxon>Pseudomonadati</taxon>
        <taxon>Pseudomonadota</taxon>
        <taxon>Betaproteobacteria</taxon>
        <taxon>Burkholderiales</taxon>
        <taxon>Burkholderiaceae</taxon>
        <taxon>Burkholderia</taxon>
        <taxon>pseudomallei group</taxon>
    </lineage>
</organism>
<sequence>MRRLFAVLRFCGFIVSLPRGYRAASSLSCRHPATARFAPLLRSAIHARRPRRDHATWHAPLTYPRATCARPS</sequence>
<accession>A0AAX0U5N9</accession>
<proteinExistence type="predicted"/>
<comment type="caution">
    <text evidence="1">The sequence shown here is derived from an EMBL/GenBank/DDBJ whole genome shotgun (WGS) entry which is preliminary data.</text>
</comment>